<dbReference type="Proteomes" id="UP001195769">
    <property type="component" value="Unassembled WGS sequence"/>
</dbReference>
<evidence type="ECO:0000313" key="2">
    <source>
        <dbReference type="Proteomes" id="UP001195769"/>
    </source>
</evidence>
<accession>A0AAD4HBJ4</accession>
<gene>
    <name evidence="1" type="ORF">F5891DRAFT_1203612</name>
</gene>
<reference evidence="1" key="1">
    <citation type="journal article" date="2020" name="New Phytol.">
        <title>Comparative genomics reveals dynamic genome evolution in host specialist ectomycorrhizal fungi.</title>
        <authorList>
            <person name="Lofgren L.A."/>
            <person name="Nguyen N.H."/>
            <person name="Vilgalys R."/>
            <person name="Ruytinx J."/>
            <person name="Liao H.L."/>
            <person name="Branco S."/>
            <person name="Kuo A."/>
            <person name="LaButti K."/>
            <person name="Lipzen A."/>
            <person name="Andreopoulos W."/>
            <person name="Pangilinan J."/>
            <person name="Riley R."/>
            <person name="Hundley H."/>
            <person name="Na H."/>
            <person name="Barry K."/>
            <person name="Grigoriev I.V."/>
            <person name="Stajich J.E."/>
            <person name="Kennedy P.G."/>
        </authorList>
    </citation>
    <scope>NUCLEOTIDE SEQUENCE</scope>
    <source>
        <strain evidence="1">FC203</strain>
    </source>
</reference>
<dbReference type="GeneID" id="64663257"/>
<keyword evidence="2" id="KW-1185">Reference proteome</keyword>
<dbReference type="RefSeq" id="XP_041216154.1">
    <property type="nucleotide sequence ID" value="XM_041368959.1"/>
</dbReference>
<name>A0AAD4HBJ4_9AGAM</name>
<protein>
    <submittedName>
        <fullName evidence="1">Uncharacterized protein</fullName>
    </submittedName>
</protein>
<comment type="caution">
    <text evidence="1">The sequence shown here is derived from an EMBL/GenBank/DDBJ whole genome shotgun (WGS) entry which is preliminary data.</text>
</comment>
<dbReference type="EMBL" id="JABBWK010000537">
    <property type="protein sequence ID" value="KAG1883201.1"/>
    <property type="molecule type" value="Genomic_DNA"/>
</dbReference>
<sequence>MHFFLVVSLDFHFPSSSYPLFCPSLFPSSLTFPSTVVPFIVSPALPSFIPPSLSPSSSYLLTFPSTLGFNPYLHFAFTSFFVL</sequence>
<dbReference type="AlphaFoldDB" id="A0AAD4HBJ4"/>
<proteinExistence type="predicted"/>
<evidence type="ECO:0000313" key="1">
    <source>
        <dbReference type="EMBL" id="KAG1883201.1"/>
    </source>
</evidence>
<organism evidence="1 2">
    <name type="scientific">Suillus fuscotomentosus</name>
    <dbReference type="NCBI Taxonomy" id="1912939"/>
    <lineage>
        <taxon>Eukaryota</taxon>
        <taxon>Fungi</taxon>
        <taxon>Dikarya</taxon>
        <taxon>Basidiomycota</taxon>
        <taxon>Agaricomycotina</taxon>
        <taxon>Agaricomycetes</taxon>
        <taxon>Agaricomycetidae</taxon>
        <taxon>Boletales</taxon>
        <taxon>Suillineae</taxon>
        <taxon>Suillaceae</taxon>
        <taxon>Suillus</taxon>
    </lineage>
</organism>